<evidence type="ECO:0000259" key="6">
    <source>
        <dbReference type="PROSITE" id="PS00623"/>
    </source>
</evidence>
<comment type="caution">
    <text evidence="8">The sequence shown here is derived from an EMBL/GenBank/DDBJ whole genome shotgun (WGS) entry which is preliminary data.</text>
</comment>
<gene>
    <name evidence="8" type="ORF">GCM10007392_45160</name>
</gene>
<protein>
    <submittedName>
        <fullName evidence="8">Choline dehydrogenase</fullName>
    </submittedName>
</protein>
<dbReference type="SUPFAM" id="SSF51905">
    <property type="entry name" value="FAD/NAD(P)-binding domain"/>
    <property type="match status" value="1"/>
</dbReference>
<evidence type="ECO:0000256" key="1">
    <source>
        <dbReference type="ARBA" id="ARBA00001974"/>
    </source>
</evidence>
<dbReference type="EMBL" id="BMXR01000016">
    <property type="protein sequence ID" value="GGX72798.1"/>
    <property type="molecule type" value="Genomic_DNA"/>
</dbReference>
<comment type="cofactor">
    <cofactor evidence="1">
        <name>FAD</name>
        <dbReference type="ChEBI" id="CHEBI:57692"/>
    </cofactor>
</comment>
<dbReference type="InterPro" id="IPR007867">
    <property type="entry name" value="GMC_OxRtase_C"/>
</dbReference>
<dbReference type="GO" id="GO:0050660">
    <property type="term" value="F:flavin adenine dinucleotide binding"/>
    <property type="evidence" value="ECO:0007669"/>
    <property type="project" value="InterPro"/>
</dbReference>
<evidence type="ECO:0000256" key="3">
    <source>
        <dbReference type="ARBA" id="ARBA00022630"/>
    </source>
</evidence>
<keyword evidence="9" id="KW-1185">Reference proteome</keyword>
<reference evidence="8" key="1">
    <citation type="journal article" date="2014" name="Int. J. Syst. Evol. Microbiol.">
        <title>Complete genome sequence of Corynebacterium casei LMG S-19264T (=DSM 44701T), isolated from a smear-ripened cheese.</title>
        <authorList>
            <consortium name="US DOE Joint Genome Institute (JGI-PGF)"/>
            <person name="Walter F."/>
            <person name="Albersmeier A."/>
            <person name="Kalinowski J."/>
            <person name="Ruckert C."/>
        </authorList>
    </citation>
    <scope>NUCLEOTIDE SEQUENCE</scope>
    <source>
        <strain evidence="8">KCTC 22169</strain>
    </source>
</reference>
<dbReference type="PROSITE" id="PS00624">
    <property type="entry name" value="GMC_OXRED_2"/>
    <property type="match status" value="1"/>
</dbReference>
<evidence type="ECO:0000259" key="7">
    <source>
        <dbReference type="PROSITE" id="PS00624"/>
    </source>
</evidence>
<dbReference type="PANTHER" id="PTHR11552:SF147">
    <property type="entry name" value="CHOLINE DEHYDROGENASE, MITOCHONDRIAL"/>
    <property type="match status" value="1"/>
</dbReference>
<dbReference type="GO" id="GO:0016614">
    <property type="term" value="F:oxidoreductase activity, acting on CH-OH group of donors"/>
    <property type="evidence" value="ECO:0007669"/>
    <property type="project" value="InterPro"/>
</dbReference>
<organism evidence="8 9">
    <name type="scientific">Saccharospirillum salsuginis</name>
    <dbReference type="NCBI Taxonomy" id="418750"/>
    <lineage>
        <taxon>Bacteria</taxon>
        <taxon>Pseudomonadati</taxon>
        <taxon>Pseudomonadota</taxon>
        <taxon>Gammaproteobacteria</taxon>
        <taxon>Oceanospirillales</taxon>
        <taxon>Saccharospirillaceae</taxon>
        <taxon>Saccharospirillum</taxon>
    </lineage>
</organism>
<dbReference type="Gene3D" id="3.50.50.60">
    <property type="entry name" value="FAD/NAD(P)-binding domain"/>
    <property type="match status" value="1"/>
</dbReference>
<dbReference type="AlphaFoldDB" id="A0A918KR89"/>
<evidence type="ECO:0000256" key="4">
    <source>
        <dbReference type="ARBA" id="ARBA00022827"/>
    </source>
</evidence>
<feature type="domain" description="Glucose-methanol-choline oxidoreductase N-terminal" evidence="6">
    <location>
        <begin position="82"/>
        <end position="105"/>
    </location>
</feature>
<dbReference type="PIRSF" id="PIRSF000137">
    <property type="entry name" value="Alcohol_oxidase"/>
    <property type="match status" value="1"/>
</dbReference>
<sequence length="531" mass="57873">MTKHFDYIIIGGGSAGSVLAARLSEDPGVTVLLTEAGGGGRSPLIQIPLGMAVTVPGFAHNWAFETVPQAGFNGRKGYQPRGKALGGSSAINAMIYTRGHPEDYNDWARLGLADFGWDEVLPWFRHSEANNRLTAPYHGTDGPLGVADLPYHNPMIDAYIEAGREAGHTLTDDFNGASQEGVGRYQVTQRRGLRCSAAKAFLHPAMNRPNLTVMTRTQATRLEVGENGVTGVWAMHGNGPQQLYKARREVVLCAGAFQSPQLLMLSGIGPVDELKTHGLPVIHEHAQVGANLQDHLDYISAWRSPSPHLIGYGAMGLARVAASLPNYLTRGRGIIASNVAEGGAFLKTQADLERPDTQFHFLVGLADDHNRKLHYGQGFSIHACQLRPHSRGHLGLYDRNPLSPPRIDPAFLSDERDLYALLRGVKLSRELIMQPALDRYRGKPMYIGDNASDDELIHSLRERADTIYHPVGTCRMGVDADAVVDTRFRVRGLSGLRVVDASVMPTLIGGNTNAPTIMLAERAAHWMRKGE</sequence>
<dbReference type="PROSITE" id="PS00623">
    <property type="entry name" value="GMC_OXRED_1"/>
    <property type="match status" value="1"/>
</dbReference>
<dbReference type="InterPro" id="IPR036188">
    <property type="entry name" value="FAD/NAD-bd_sf"/>
</dbReference>
<dbReference type="RefSeq" id="WP_189613085.1">
    <property type="nucleotide sequence ID" value="NZ_BMXR01000016.1"/>
</dbReference>
<evidence type="ECO:0000256" key="5">
    <source>
        <dbReference type="RuleBase" id="RU003968"/>
    </source>
</evidence>
<comment type="similarity">
    <text evidence="2 5">Belongs to the GMC oxidoreductase family.</text>
</comment>
<reference evidence="8" key="2">
    <citation type="submission" date="2020-09" db="EMBL/GenBank/DDBJ databases">
        <authorList>
            <person name="Sun Q."/>
            <person name="Kim S."/>
        </authorList>
    </citation>
    <scope>NUCLEOTIDE SEQUENCE</scope>
    <source>
        <strain evidence="8">KCTC 22169</strain>
    </source>
</reference>
<evidence type="ECO:0000256" key="2">
    <source>
        <dbReference type="ARBA" id="ARBA00010790"/>
    </source>
</evidence>
<evidence type="ECO:0000313" key="8">
    <source>
        <dbReference type="EMBL" id="GGX72798.1"/>
    </source>
</evidence>
<dbReference type="Proteomes" id="UP000626148">
    <property type="component" value="Unassembled WGS sequence"/>
</dbReference>
<dbReference type="InterPro" id="IPR000172">
    <property type="entry name" value="GMC_OxRdtase_N"/>
</dbReference>
<keyword evidence="4 5" id="KW-0274">FAD</keyword>
<accession>A0A918KR89</accession>
<name>A0A918KR89_9GAMM</name>
<dbReference type="Pfam" id="PF05199">
    <property type="entry name" value="GMC_oxred_C"/>
    <property type="match status" value="1"/>
</dbReference>
<proteinExistence type="inferred from homology"/>
<dbReference type="SUPFAM" id="SSF54373">
    <property type="entry name" value="FAD-linked reductases, C-terminal domain"/>
    <property type="match status" value="1"/>
</dbReference>
<dbReference type="InterPro" id="IPR012132">
    <property type="entry name" value="GMC_OxRdtase"/>
</dbReference>
<keyword evidence="3 5" id="KW-0285">Flavoprotein</keyword>
<dbReference type="PANTHER" id="PTHR11552">
    <property type="entry name" value="GLUCOSE-METHANOL-CHOLINE GMC OXIDOREDUCTASE"/>
    <property type="match status" value="1"/>
</dbReference>
<dbReference type="Pfam" id="PF00732">
    <property type="entry name" value="GMC_oxred_N"/>
    <property type="match status" value="1"/>
</dbReference>
<dbReference type="Gene3D" id="3.30.560.10">
    <property type="entry name" value="Glucose Oxidase, domain 3"/>
    <property type="match status" value="1"/>
</dbReference>
<evidence type="ECO:0000313" key="9">
    <source>
        <dbReference type="Proteomes" id="UP000626148"/>
    </source>
</evidence>
<feature type="domain" description="Glucose-methanol-choline oxidoreductase N-terminal" evidence="7">
    <location>
        <begin position="255"/>
        <end position="269"/>
    </location>
</feature>